<evidence type="ECO:0000256" key="5">
    <source>
        <dbReference type="ARBA" id="ARBA00022840"/>
    </source>
</evidence>
<dbReference type="InterPro" id="IPR003838">
    <property type="entry name" value="ABC3_permease_C"/>
</dbReference>
<keyword evidence="6 9" id="KW-1133">Transmembrane helix</keyword>
<evidence type="ECO:0000256" key="4">
    <source>
        <dbReference type="ARBA" id="ARBA00022741"/>
    </source>
</evidence>
<protein>
    <recommendedName>
        <fullName evidence="10">ABC transporter domain-containing protein</fullName>
    </recommendedName>
</protein>
<dbReference type="InterPro" id="IPR003593">
    <property type="entry name" value="AAA+_ATPase"/>
</dbReference>
<dbReference type="InterPro" id="IPR003439">
    <property type="entry name" value="ABC_transporter-like_ATP-bd"/>
</dbReference>
<comment type="caution">
    <text evidence="11">The sequence shown here is derived from an EMBL/GenBank/DDBJ whole genome shotgun (WGS) entry which is preliminary data.</text>
</comment>
<dbReference type="RefSeq" id="WP_087359713.1">
    <property type="nucleotide sequence ID" value="NZ_NFLJ01000044.1"/>
</dbReference>
<comment type="subcellular location">
    <subcellularLocation>
        <location evidence="1">Cell inner membrane</location>
        <topology evidence="1">Multi-pass membrane protein</topology>
    </subcellularLocation>
</comment>
<keyword evidence="7 9" id="KW-0472">Membrane</keyword>
<keyword evidence="12" id="KW-1185">Reference proteome</keyword>
<dbReference type="GO" id="GO:0005886">
    <property type="term" value="C:plasma membrane"/>
    <property type="evidence" value="ECO:0007669"/>
    <property type="project" value="UniProtKB-SubCell"/>
</dbReference>
<evidence type="ECO:0000256" key="2">
    <source>
        <dbReference type="ARBA" id="ARBA00022475"/>
    </source>
</evidence>
<dbReference type="AlphaFoldDB" id="A0A1Y4SQY7"/>
<keyword evidence="2" id="KW-1003">Cell membrane</keyword>
<dbReference type="OrthoDB" id="2079174at2"/>
<dbReference type="InterPro" id="IPR027417">
    <property type="entry name" value="P-loop_NTPase"/>
</dbReference>
<evidence type="ECO:0000256" key="9">
    <source>
        <dbReference type="SAM" id="Phobius"/>
    </source>
</evidence>
<name>A0A1Y4SQY7_9FIRM</name>
<evidence type="ECO:0000256" key="3">
    <source>
        <dbReference type="ARBA" id="ARBA00022692"/>
    </source>
</evidence>
<dbReference type="GO" id="GO:0005524">
    <property type="term" value="F:ATP binding"/>
    <property type="evidence" value="ECO:0007669"/>
    <property type="project" value="UniProtKB-KW"/>
</dbReference>
<gene>
    <name evidence="11" type="ORF">B5E75_12430</name>
</gene>
<dbReference type="Pfam" id="PF00005">
    <property type="entry name" value="ABC_tran"/>
    <property type="match status" value="1"/>
</dbReference>
<dbReference type="PANTHER" id="PTHR24220">
    <property type="entry name" value="IMPORT ATP-BINDING PROTEIN"/>
    <property type="match status" value="1"/>
</dbReference>
<reference evidence="11 12" key="1">
    <citation type="journal article" date="2018" name="BMC Genomics">
        <title>Whole genome sequencing and function prediction of 133 gut anaerobes isolated from chicken caecum in pure cultures.</title>
        <authorList>
            <person name="Medvecky M."/>
            <person name="Cejkova D."/>
            <person name="Polansky O."/>
            <person name="Karasova D."/>
            <person name="Kubasova T."/>
            <person name="Cizek A."/>
            <person name="Rychlik I."/>
        </authorList>
    </citation>
    <scope>NUCLEOTIDE SEQUENCE [LARGE SCALE GENOMIC DNA]</scope>
    <source>
        <strain evidence="11 12">An13</strain>
    </source>
</reference>
<dbReference type="GO" id="GO:0022857">
    <property type="term" value="F:transmembrane transporter activity"/>
    <property type="evidence" value="ECO:0007669"/>
    <property type="project" value="TreeGrafter"/>
</dbReference>
<dbReference type="PROSITE" id="PS50893">
    <property type="entry name" value="ABC_TRANSPORTER_2"/>
    <property type="match status" value="1"/>
</dbReference>
<evidence type="ECO:0000313" key="11">
    <source>
        <dbReference type="EMBL" id="OUQ32316.1"/>
    </source>
</evidence>
<evidence type="ECO:0000256" key="6">
    <source>
        <dbReference type="ARBA" id="ARBA00022989"/>
    </source>
</evidence>
<evidence type="ECO:0000256" key="1">
    <source>
        <dbReference type="ARBA" id="ARBA00004429"/>
    </source>
</evidence>
<feature type="domain" description="ABC transporter" evidence="10">
    <location>
        <begin position="2"/>
        <end position="223"/>
    </location>
</feature>
<evidence type="ECO:0000256" key="7">
    <source>
        <dbReference type="ARBA" id="ARBA00023136"/>
    </source>
</evidence>
<dbReference type="Pfam" id="PF02687">
    <property type="entry name" value="FtsX"/>
    <property type="match status" value="1"/>
</dbReference>
<sequence length="618" mass="71717">MLEVEHISKRYHYQKVLKDISLQFPDAGIVAIVGPSGCGKSTLLHILGGIDHDFQGDLLWNHRSVKHHLTHYRRHHVSFIFQQFHLIMWLSLKQNVSLPRFFHKQEKVSLKLEMDELKHQSLSSLSMGQRQRLAYLRSHYHYSDILLCDEPTGSLDPQYAKAVMELLKEESLHRLVILVSHDEKLVREYSDEIYMMQDGKIINHEILTTQQRIEYLTHDDKKYYWSHMRLAFASLWSHKGRSFQLIMGLLLSLLCIVTALTLTRHLETQFHQYIYSLVPASGISFQSRYQQSLSIDFLDQLQQQPGILKSEMFLDDYECLGIGFNSDHYEQAQTLFIGDDTSPYTYLSLQYGQYPQAKNEILLSLSTAQHLLGKQDVSSLVGQEVYAWYQHEWEVKSICYKIVGITSQSTTLDTLYQMNHASIELLKDVYYYDISQVTSHLGILYVHPDYQREDVIQQLQQKYPDYEFMEIGKSTTQNVSEVLQQANIILALFSLLAILAALFLIGEVMFLNVIQKKKDLAIMKCFGASSLNIMKVVFCESLQILLTAQGLCLILYYQIIQMINHFIQGFFEGQVFFIGMDWKIVMTVFMLCTLLVFISQCPPLLYILKMNTVAALKE</sequence>
<keyword evidence="4" id="KW-0547">Nucleotide-binding</keyword>
<evidence type="ECO:0000259" key="10">
    <source>
        <dbReference type="PROSITE" id="PS50893"/>
    </source>
</evidence>
<dbReference type="SMART" id="SM00382">
    <property type="entry name" value="AAA"/>
    <property type="match status" value="1"/>
</dbReference>
<keyword evidence="5" id="KW-0067">ATP-binding</keyword>
<evidence type="ECO:0000313" key="12">
    <source>
        <dbReference type="Proteomes" id="UP000195305"/>
    </source>
</evidence>
<dbReference type="SUPFAM" id="SSF52540">
    <property type="entry name" value="P-loop containing nucleoside triphosphate hydrolases"/>
    <property type="match status" value="1"/>
</dbReference>
<proteinExistence type="inferred from homology"/>
<feature type="transmembrane region" description="Helical" evidence="9">
    <location>
        <begin position="584"/>
        <end position="608"/>
    </location>
</feature>
<accession>A0A1Y4SQY7</accession>
<organism evidence="11 12">
    <name type="scientific">Massilimicrobiota timonensis</name>
    <dbReference type="NCBI Taxonomy" id="1776392"/>
    <lineage>
        <taxon>Bacteria</taxon>
        <taxon>Bacillati</taxon>
        <taxon>Bacillota</taxon>
        <taxon>Erysipelotrichia</taxon>
        <taxon>Erysipelotrichales</taxon>
        <taxon>Erysipelotrichaceae</taxon>
        <taxon>Massilimicrobiota</taxon>
    </lineage>
</organism>
<dbReference type="Gene3D" id="3.40.50.300">
    <property type="entry name" value="P-loop containing nucleotide triphosphate hydrolases"/>
    <property type="match status" value="1"/>
</dbReference>
<dbReference type="Proteomes" id="UP000195305">
    <property type="component" value="Unassembled WGS sequence"/>
</dbReference>
<dbReference type="EMBL" id="NFLJ01000044">
    <property type="protein sequence ID" value="OUQ32316.1"/>
    <property type="molecule type" value="Genomic_DNA"/>
</dbReference>
<keyword evidence="3 9" id="KW-0812">Transmembrane</keyword>
<dbReference type="GO" id="GO:0016887">
    <property type="term" value="F:ATP hydrolysis activity"/>
    <property type="evidence" value="ECO:0007669"/>
    <property type="project" value="InterPro"/>
</dbReference>
<feature type="transmembrane region" description="Helical" evidence="9">
    <location>
        <begin position="488"/>
        <end position="514"/>
    </location>
</feature>
<comment type="similarity">
    <text evidence="8">Belongs to the ABC transporter superfamily. Macrolide exporter (TC 3.A.1.122) family.</text>
</comment>
<dbReference type="InterPro" id="IPR015854">
    <property type="entry name" value="ABC_transpr_LolD-like"/>
</dbReference>
<dbReference type="PANTHER" id="PTHR24220:SF692">
    <property type="entry name" value="ABC TRANSPORTER DOMAIN-CONTAINING PROTEIN"/>
    <property type="match status" value="1"/>
</dbReference>
<evidence type="ECO:0000256" key="8">
    <source>
        <dbReference type="ARBA" id="ARBA00038388"/>
    </source>
</evidence>
<feature type="transmembrane region" description="Helical" evidence="9">
    <location>
        <begin position="544"/>
        <end position="564"/>
    </location>
</feature>